<proteinExistence type="inferred from homology"/>
<dbReference type="Pfam" id="PF00413">
    <property type="entry name" value="Peptidase_M10"/>
    <property type="match status" value="1"/>
</dbReference>
<dbReference type="Pfam" id="PF00045">
    <property type="entry name" value="Hemopexin"/>
    <property type="match status" value="4"/>
</dbReference>
<dbReference type="PANTHER" id="PTHR10201">
    <property type="entry name" value="MATRIX METALLOPROTEINASE"/>
    <property type="match status" value="1"/>
</dbReference>
<dbReference type="InterPro" id="IPR001818">
    <property type="entry name" value="Pept_M10_metallopeptidase"/>
</dbReference>
<evidence type="ECO:0000256" key="9">
    <source>
        <dbReference type="ARBA" id="ARBA00023145"/>
    </source>
</evidence>
<feature type="chain" id="PRO_5010175283" evidence="15">
    <location>
        <begin position="24"/>
        <end position="557"/>
    </location>
</feature>
<feature type="binding site" evidence="12">
    <location>
        <position position="307"/>
    </location>
    <ligand>
        <name>Ca(2+)</name>
        <dbReference type="ChEBI" id="CHEBI:29108"/>
        <label>4</label>
    </ligand>
</feature>
<keyword evidence="17" id="KW-1185">Reference proteome</keyword>
<evidence type="ECO:0000256" key="10">
    <source>
        <dbReference type="PIRSR" id="PIRSR001191-1"/>
    </source>
</evidence>
<dbReference type="AlphaFoldDB" id="A0A1S3HNP5"/>
<dbReference type="PANTHER" id="PTHR10201:SF291">
    <property type="entry name" value="MATRIX METALLOPROTEINASE 1, ISOFORM C-RELATED"/>
    <property type="match status" value="1"/>
</dbReference>
<dbReference type="GO" id="GO:0030574">
    <property type="term" value="P:collagen catabolic process"/>
    <property type="evidence" value="ECO:0007669"/>
    <property type="project" value="TreeGrafter"/>
</dbReference>
<evidence type="ECO:0000256" key="8">
    <source>
        <dbReference type="ARBA" id="ARBA00023049"/>
    </source>
</evidence>
<keyword evidence="9" id="KW-0865">Zymogen</keyword>
<feature type="binding site" evidence="11">
    <location>
        <position position="236"/>
    </location>
    <ligand>
        <name>Zn(2+)</name>
        <dbReference type="ChEBI" id="CHEBI:29105"/>
        <label>2</label>
        <note>catalytic</note>
    </ligand>
</feature>
<feature type="binding site" evidence="12">
    <location>
        <position position="184"/>
    </location>
    <ligand>
        <name>Ca(2+)</name>
        <dbReference type="ChEBI" id="CHEBI:29108"/>
        <label>3</label>
    </ligand>
</feature>
<dbReference type="InterPro" id="IPR036365">
    <property type="entry name" value="PGBD-like_sf"/>
</dbReference>
<evidence type="ECO:0000256" key="4">
    <source>
        <dbReference type="ARBA" id="ARBA00022729"/>
    </source>
</evidence>
<dbReference type="PROSITE" id="PS51642">
    <property type="entry name" value="HEMOPEXIN_2"/>
    <property type="match status" value="4"/>
</dbReference>
<feature type="binding site" evidence="12">
    <location>
        <position position="244"/>
    </location>
    <ligand>
        <name>Zn(2+)</name>
        <dbReference type="ChEBI" id="CHEBI:29105"/>
        <label>2</label>
        <note>catalytic</note>
    </ligand>
</feature>
<feature type="binding site" evidence="12">
    <location>
        <position position="205"/>
    </location>
    <ligand>
        <name>Ca(2+)</name>
        <dbReference type="ChEBI" id="CHEBI:29108"/>
        <label>3</label>
    </ligand>
</feature>
<feature type="binding site" evidence="12">
    <location>
        <position position="177"/>
    </location>
    <ligand>
        <name>Zn(2+)</name>
        <dbReference type="ChEBI" id="CHEBI:29105"/>
        <label>1</label>
    </ligand>
</feature>
<dbReference type="SMART" id="SM00120">
    <property type="entry name" value="HX"/>
    <property type="match status" value="4"/>
</dbReference>
<dbReference type="PRINTS" id="PR00138">
    <property type="entry name" value="MATRIXIN"/>
</dbReference>
<keyword evidence="2" id="KW-0645">Protease</keyword>
<dbReference type="InterPro" id="IPR002477">
    <property type="entry name" value="Peptidoglycan-bd-like"/>
</dbReference>
<dbReference type="GO" id="GO:0031012">
    <property type="term" value="C:extracellular matrix"/>
    <property type="evidence" value="ECO:0007669"/>
    <property type="project" value="InterPro"/>
</dbReference>
<dbReference type="SMART" id="SM00235">
    <property type="entry name" value="ZnMc"/>
    <property type="match status" value="1"/>
</dbReference>
<keyword evidence="12" id="KW-0106">Calcium</keyword>
<dbReference type="InterPro" id="IPR024079">
    <property type="entry name" value="MetalloPept_cat_dom_sf"/>
</dbReference>
<feature type="domain" description="Peptidase metallopeptidase" evidence="16">
    <location>
        <begin position="114"/>
        <end position="271"/>
    </location>
</feature>
<feature type="binding site" evidence="11">
    <location>
        <position position="226"/>
    </location>
    <ligand>
        <name>Zn(2+)</name>
        <dbReference type="ChEBI" id="CHEBI:29105"/>
        <label>2</label>
        <note>catalytic</note>
    </ligand>
</feature>
<evidence type="ECO:0000256" key="11">
    <source>
        <dbReference type="PIRSR" id="PIRSR001191-2"/>
    </source>
</evidence>
<dbReference type="OMA" id="WTINEKK"/>
<feature type="short sequence motif" description="Cysteine switch" evidence="13">
    <location>
        <begin position="91"/>
        <end position="104"/>
    </location>
</feature>
<evidence type="ECO:0000259" key="16">
    <source>
        <dbReference type="SMART" id="SM00235"/>
    </source>
</evidence>
<feature type="binding site" evidence="12">
    <location>
        <position position="203"/>
    </location>
    <ligand>
        <name>Zn(2+)</name>
        <dbReference type="ChEBI" id="CHEBI:29105"/>
        <label>1</label>
    </ligand>
</feature>
<comment type="cofactor">
    <cofactor evidence="12">
        <name>Ca(2+)</name>
        <dbReference type="ChEBI" id="CHEBI:29108"/>
    </cofactor>
    <text evidence="12">Can bind about 5 Ca(2+) ions per subunit.</text>
</comment>
<dbReference type="CDD" id="cd04278">
    <property type="entry name" value="ZnMc_MMP"/>
    <property type="match status" value="1"/>
</dbReference>
<feature type="repeat" description="Hemopexin" evidence="14">
    <location>
        <begin position="395"/>
        <end position="440"/>
    </location>
</feature>
<dbReference type="FunCoup" id="A0A1S3HNP5">
    <property type="interactions" value="35"/>
</dbReference>
<dbReference type="SUPFAM" id="SSF55486">
    <property type="entry name" value="Metalloproteases ('zincins'), catalytic domain"/>
    <property type="match status" value="1"/>
</dbReference>
<evidence type="ECO:0000256" key="12">
    <source>
        <dbReference type="PIRSR" id="PIRSR621190-2"/>
    </source>
</evidence>
<feature type="binding site" evidence="12">
    <location>
        <position position="133"/>
    </location>
    <ligand>
        <name>Ca(2+)</name>
        <dbReference type="ChEBI" id="CHEBI:29108"/>
        <label>1</label>
    </ligand>
</feature>
<dbReference type="InterPro" id="IPR033739">
    <property type="entry name" value="M10A_MMP"/>
</dbReference>
<dbReference type="GO" id="GO:0006508">
    <property type="term" value="P:proteolysis"/>
    <property type="evidence" value="ECO:0007669"/>
    <property type="project" value="UniProtKB-KW"/>
</dbReference>
<feature type="signal peptide" evidence="15">
    <location>
        <begin position="1"/>
        <end position="23"/>
    </location>
</feature>
<dbReference type="CDD" id="cd00094">
    <property type="entry name" value="HX"/>
    <property type="match status" value="1"/>
</dbReference>
<dbReference type="InterPro" id="IPR018487">
    <property type="entry name" value="Hemopexin-like_repeat"/>
</dbReference>
<dbReference type="PIRSF" id="PIRSF001191">
    <property type="entry name" value="Peptidase_M10A_matrix"/>
    <property type="match status" value="1"/>
</dbReference>
<evidence type="ECO:0000313" key="17">
    <source>
        <dbReference type="Proteomes" id="UP000085678"/>
    </source>
</evidence>
<feature type="binding site" evidence="12">
    <location>
        <position position="167"/>
    </location>
    <ligand>
        <name>Ca(2+)</name>
        <dbReference type="ChEBI" id="CHEBI:29108"/>
        <label>2</label>
    </ligand>
</feature>
<evidence type="ECO:0000256" key="13">
    <source>
        <dbReference type="PIRSR" id="PIRSR621190-5"/>
    </source>
</evidence>
<evidence type="ECO:0000256" key="7">
    <source>
        <dbReference type="ARBA" id="ARBA00022833"/>
    </source>
</evidence>
<protein>
    <submittedName>
        <fullName evidence="18">Matrix metalloproteinase-16-like</fullName>
    </submittedName>
</protein>
<dbReference type="STRING" id="7574.A0A1S3HNP5"/>
<evidence type="ECO:0000256" key="1">
    <source>
        <dbReference type="ARBA" id="ARBA00010370"/>
    </source>
</evidence>
<dbReference type="RefSeq" id="XP_013387678.1">
    <property type="nucleotide sequence ID" value="XM_013532224.2"/>
</dbReference>
<evidence type="ECO:0000256" key="14">
    <source>
        <dbReference type="PROSITE-ProRule" id="PRU01011"/>
    </source>
</evidence>
<dbReference type="InterPro" id="IPR036375">
    <property type="entry name" value="Hemopexin-like_dom_sf"/>
</dbReference>
<feature type="binding site" evidence="12">
    <location>
        <position position="199"/>
    </location>
    <ligand>
        <name>Ca(2+)</name>
        <dbReference type="ChEBI" id="CHEBI:29108"/>
        <label>2</label>
    </ligand>
</feature>
<dbReference type="SUPFAM" id="SSF47090">
    <property type="entry name" value="PGBD-like"/>
    <property type="match status" value="1"/>
</dbReference>
<feature type="repeat" description="Hemopexin" evidence="14">
    <location>
        <begin position="441"/>
        <end position="488"/>
    </location>
</feature>
<evidence type="ECO:0000256" key="15">
    <source>
        <dbReference type="SAM" id="SignalP"/>
    </source>
</evidence>
<dbReference type="KEGG" id="lak:106156796"/>
<feature type="binding site" evidence="12">
    <location>
        <position position="192"/>
    </location>
    <ligand>
        <name>Zn(2+)</name>
        <dbReference type="ChEBI" id="CHEBI:29105"/>
        <label>1</label>
    </ligand>
</feature>
<comment type="similarity">
    <text evidence="1">Belongs to the peptidase M10A family.</text>
</comment>
<feature type="binding site" evidence="12">
    <location>
        <position position="179"/>
    </location>
    <ligand>
        <name>Zn(2+)</name>
        <dbReference type="ChEBI" id="CHEBI:29105"/>
        <label>1</label>
    </ligand>
</feature>
<dbReference type="Gene3D" id="3.40.390.10">
    <property type="entry name" value="Collagenase (Catalytic Domain)"/>
    <property type="match status" value="1"/>
</dbReference>
<dbReference type="Gene3D" id="2.110.10.10">
    <property type="entry name" value="Hemopexin-like domain"/>
    <property type="match status" value="1"/>
</dbReference>
<accession>A0A1S3HNP5</accession>
<evidence type="ECO:0000256" key="2">
    <source>
        <dbReference type="ARBA" id="ARBA00022670"/>
    </source>
</evidence>
<reference evidence="18" key="1">
    <citation type="submission" date="2025-08" db="UniProtKB">
        <authorList>
            <consortium name="RefSeq"/>
        </authorList>
    </citation>
    <scope>IDENTIFICATION</scope>
    <source>
        <tissue evidence="18">Gonads</tissue>
    </source>
</reference>
<sequence>METGQSAVLFCLILLFAADQVNVKGEMTVDSDATSMQYLLAYGWVTPQDPRTGALRSEESVKNAIMEYQQFAGVPMTGIIDDDTKRMMNMPRCGNSDRIGTGSVGGRRKRYTLQGSKFPNNEVTYTISQYTPDMVAADVDREIARAFQVWSNVTPLRFIRRDTGKVDIEIKFVAGSHGDGNPFDGRGRTLAHAYFPQFGGDAHFDEDEPWTLNTRSGVNLFQVAAHEFGHSLGLSHSDVQSALMAPFYRGYVPDFKLDTDDIMGIQELYGRAPVVVNPQPNPATTTTMPPPPSGAPDICNMRNFALDAVTTMSDGSTYFFRGDYYWRRSNRMIDQGFPRRISDDFPGLPGNLDAALTWPNGYTYFFKGSQYYKFRLQTPVAGFPRPISRGFSGAPNDLDAAFVWSGNGKTYFIKGDKYYRYTSYRVDYGYPRPLSVWRGLPSNLQSAFKFGNGRTYFFKDDKYYRFNDRDFQIDNGYPRSTRQVWFGCASPVKEVPAVDSNTGGFKNTNPLDGNQNQWVLAGVNMTTTVETTQTSGSGVVAGSLLSLVVAFCLSLWL</sequence>
<feature type="binding site" evidence="12">
    <location>
        <position position="401"/>
    </location>
    <ligand>
        <name>Ca(2+)</name>
        <dbReference type="ChEBI" id="CHEBI:29108"/>
        <label>5</label>
    </ligand>
</feature>
<feature type="binding site" evidence="11">
    <location>
        <position position="230"/>
    </location>
    <ligand>
        <name>Zn(2+)</name>
        <dbReference type="ChEBI" id="CHEBI:29105"/>
        <label>2</label>
        <note>catalytic</note>
    </ligand>
</feature>
<dbReference type="InterPro" id="IPR021190">
    <property type="entry name" value="Pept_M10A"/>
</dbReference>
<dbReference type="GeneID" id="106156796"/>
<gene>
    <name evidence="18" type="primary">LOC106156796</name>
</gene>
<feature type="binding site" evidence="12">
    <location>
        <position position="208"/>
    </location>
    <ligand>
        <name>Ca(2+)</name>
        <dbReference type="ChEBI" id="CHEBI:29108"/>
        <label>3</label>
    </ligand>
</feature>
<feature type="binding site" evidence="12">
    <location>
        <position position="201"/>
    </location>
    <ligand>
        <name>Ca(2+)</name>
        <dbReference type="ChEBI" id="CHEBI:29108"/>
        <label>2</label>
    </ligand>
</feature>
<evidence type="ECO:0000256" key="5">
    <source>
        <dbReference type="ARBA" id="ARBA00022737"/>
    </source>
</evidence>
<feature type="repeat" description="Hemopexin" evidence="14">
    <location>
        <begin position="349"/>
        <end position="394"/>
    </location>
</feature>
<dbReference type="OrthoDB" id="406838at2759"/>
<dbReference type="Pfam" id="PF01471">
    <property type="entry name" value="PG_binding_1"/>
    <property type="match status" value="1"/>
</dbReference>
<dbReference type="InParanoid" id="A0A1S3HNP5"/>
<keyword evidence="3 11" id="KW-0479">Metal-binding</keyword>
<dbReference type="GO" id="GO:0030198">
    <property type="term" value="P:extracellular matrix organization"/>
    <property type="evidence" value="ECO:0007669"/>
    <property type="project" value="TreeGrafter"/>
</dbReference>
<feature type="binding site" description="in inhibited form" evidence="12">
    <location>
        <position position="93"/>
    </location>
    <ligand>
        <name>Zn(2+)</name>
        <dbReference type="ChEBI" id="CHEBI:29105"/>
        <label>2</label>
        <note>catalytic</note>
    </ligand>
</feature>
<organism evidence="17 18">
    <name type="scientific">Lingula anatina</name>
    <name type="common">Brachiopod</name>
    <name type="synonym">Lingula unguis</name>
    <dbReference type="NCBI Taxonomy" id="7574"/>
    <lineage>
        <taxon>Eukaryota</taxon>
        <taxon>Metazoa</taxon>
        <taxon>Spiralia</taxon>
        <taxon>Lophotrochozoa</taxon>
        <taxon>Brachiopoda</taxon>
        <taxon>Linguliformea</taxon>
        <taxon>Lingulata</taxon>
        <taxon>Lingulida</taxon>
        <taxon>Linguloidea</taxon>
        <taxon>Lingulidae</taxon>
        <taxon>Lingula</taxon>
    </lineage>
</organism>
<dbReference type="InterPro" id="IPR000585">
    <property type="entry name" value="Hemopexin-like_dom"/>
</dbReference>
<keyword evidence="6" id="KW-0378">Hydrolase</keyword>
<evidence type="ECO:0000256" key="6">
    <source>
        <dbReference type="ARBA" id="ARBA00022801"/>
    </source>
</evidence>
<evidence type="ECO:0000313" key="18">
    <source>
        <dbReference type="RefSeq" id="XP_013387678.1"/>
    </source>
</evidence>
<dbReference type="GO" id="GO:0005615">
    <property type="term" value="C:extracellular space"/>
    <property type="evidence" value="ECO:0007669"/>
    <property type="project" value="TreeGrafter"/>
</dbReference>
<evidence type="ECO:0000256" key="3">
    <source>
        <dbReference type="ARBA" id="ARBA00022723"/>
    </source>
</evidence>
<feature type="binding site" evidence="12">
    <location>
        <position position="355"/>
    </location>
    <ligand>
        <name>Ca(2+)</name>
        <dbReference type="ChEBI" id="CHEBI:29108"/>
        <label>5</label>
    </ligand>
</feature>
<keyword evidence="5" id="KW-0677">Repeat</keyword>
<dbReference type="GO" id="GO:0004222">
    <property type="term" value="F:metalloendopeptidase activity"/>
    <property type="evidence" value="ECO:0007669"/>
    <property type="project" value="InterPro"/>
</dbReference>
<dbReference type="FunFam" id="2.110.10.10:FF:000007">
    <property type="entry name" value="stromelysin-3 isoform X2"/>
    <property type="match status" value="1"/>
</dbReference>
<name>A0A1S3HNP5_LINAN</name>
<feature type="binding site" evidence="12">
    <location>
        <position position="353"/>
    </location>
    <ligand>
        <name>Ca(2+)</name>
        <dbReference type="ChEBI" id="CHEBI:29108"/>
        <label>4</label>
    </ligand>
</feature>
<dbReference type="Proteomes" id="UP000085678">
    <property type="component" value="Unplaced"/>
</dbReference>
<dbReference type="InterPro" id="IPR006026">
    <property type="entry name" value="Peptidase_Metallo"/>
</dbReference>
<feature type="repeat" description="Hemopexin" evidence="14">
    <location>
        <begin position="303"/>
        <end position="348"/>
    </location>
</feature>
<feature type="active site" evidence="10">
    <location>
        <position position="227"/>
    </location>
</feature>
<dbReference type="FunFam" id="3.40.390.10:FF:000022">
    <property type="entry name" value="Matrix metalloproteinase 1, isoform C"/>
    <property type="match status" value="1"/>
</dbReference>
<dbReference type="SUPFAM" id="SSF50923">
    <property type="entry name" value="Hemopexin-like domain"/>
    <property type="match status" value="1"/>
</dbReference>
<keyword evidence="8" id="KW-0482">Metalloprotease</keyword>
<feature type="binding site" evidence="12">
    <location>
        <position position="208"/>
    </location>
    <ligand>
        <name>Ca(2+)</name>
        <dbReference type="ChEBI" id="CHEBI:29108"/>
        <label>1</label>
    </ligand>
</feature>
<keyword evidence="4 15" id="KW-0732">Signal</keyword>
<keyword evidence="7 11" id="KW-0862">Zinc</keyword>
<dbReference type="GO" id="GO:0008270">
    <property type="term" value="F:zinc ion binding"/>
    <property type="evidence" value="ECO:0007669"/>
    <property type="project" value="InterPro"/>
</dbReference>
<feature type="binding site" evidence="12">
    <location>
        <position position="185"/>
    </location>
    <ligand>
        <name>Ca(2+)</name>
        <dbReference type="ChEBI" id="CHEBI:29108"/>
        <label>3</label>
    </ligand>
</feature>
<comment type="cofactor">
    <cofactor evidence="12">
        <name>Zn(2+)</name>
        <dbReference type="ChEBI" id="CHEBI:29105"/>
    </cofactor>
    <text evidence="12">Binds 2 Zn(2+) ions per subunit.</text>
</comment>